<dbReference type="AlphaFoldDB" id="A0A074SQT7"/>
<name>A0A074SQT7_9AGAM</name>
<feature type="compositionally biased region" description="Basic residues" evidence="1">
    <location>
        <begin position="126"/>
        <end position="135"/>
    </location>
</feature>
<evidence type="ECO:0000313" key="2">
    <source>
        <dbReference type="EMBL" id="KEP52367.1"/>
    </source>
</evidence>
<dbReference type="HOGENOM" id="CLU_1005271_0_0_1"/>
<dbReference type="EMBL" id="AZST01000109">
    <property type="protein sequence ID" value="KEP52367.1"/>
    <property type="molecule type" value="Genomic_DNA"/>
</dbReference>
<evidence type="ECO:0000256" key="1">
    <source>
        <dbReference type="SAM" id="MobiDB-lite"/>
    </source>
</evidence>
<feature type="region of interest" description="Disordered" evidence="1">
    <location>
        <begin position="117"/>
        <end position="207"/>
    </location>
</feature>
<comment type="caution">
    <text evidence="2">The sequence shown here is derived from an EMBL/GenBank/DDBJ whole genome shotgun (WGS) entry which is preliminary data.</text>
</comment>
<accession>A0A074SQT7</accession>
<protein>
    <submittedName>
        <fullName evidence="2">Uncharacterized protein</fullName>
    </submittedName>
</protein>
<keyword evidence="3" id="KW-1185">Reference proteome</keyword>
<evidence type="ECO:0000313" key="3">
    <source>
        <dbReference type="Proteomes" id="UP000027456"/>
    </source>
</evidence>
<dbReference type="Proteomes" id="UP000027456">
    <property type="component" value="Unassembled WGS sequence"/>
</dbReference>
<proteinExistence type="predicted"/>
<feature type="region of interest" description="Disordered" evidence="1">
    <location>
        <begin position="225"/>
        <end position="277"/>
    </location>
</feature>
<dbReference type="OrthoDB" id="3211082at2759"/>
<gene>
    <name evidence="2" type="ORF">V565_046300</name>
</gene>
<reference evidence="2 3" key="1">
    <citation type="submission" date="2013-12" db="EMBL/GenBank/DDBJ databases">
        <authorList>
            <person name="Cubeta M."/>
            <person name="Pakala S."/>
            <person name="Fedorova N."/>
            <person name="Thomas E."/>
            <person name="Dean R."/>
            <person name="Jabaji S."/>
            <person name="Neate S."/>
            <person name="Toda T."/>
            <person name="Tavantzis S."/>
            <person name="Vilgalys R."/>
            <person name="Bharathan N."/>
            <person name="Pakala S."/>
            <person name="Losada L.S."/>
            <person name="Zafar N."/>
            <person name="Nierman W."/>
        </authorList>
    </citation>
    <scope>NUCLEOTIDE SEQUENCE [LARGE SCALE GENOMIC DNA]</scope>
    <source>
        <strain evidence="2 3">123E</strain>
    </source>
</reference>
<sequence length="277" mass="30993">MNFNTRSNYFGETGSGGNYQLLSAYEASSSYKSEDYPSRPSPIRRHSTRNVLLKADRRKKCSTSICVCLASPTTPRSLLPKGEVCECALDSLPYLPRDSSHVLPQDLYYALEELELETSSKDQQSRGRRSMHASMRHVSEGTPNDLASPHSRLLRRLKIPSSGRRGPRPDRSVMMDAELSPASSASSSRYGSPVHRRSPTPFTPRNAEAEMPDFYHIQHFDQSLRSQSIGLDEDMPHAGTEPSGQEGREQGANGADPRAMRFKLPDPRLPRKYSRLP</sequence>
<organism evidence="2 3">
    <name type="scientific">Rhizoctonia solani 123E</name>
    <dbReference type="NCBI Taxonomy" id="1423351"/>
    <lineage>
        <taxon>Eukaryota</taxon>
        <taxon>Fungi</taxon>
        <taxon>Dikarya</taxon>
        <taxon>Basidiomycota</taxon>
        <taxon>Agaricomycotina</taxon>
        <taxon>Agaricomycetes</taxon>
        <taxon>Cantharellales</taxon>
        <taxon>Ceratobasidiaceae</taxon>
        <taxon>Rhizoctonia</taxon>
    </lineage>
</organism>